<proteinExistence type="predicted"/>
<dbReference type="InterPro" id="IPR009091">
    <property type="entry name" value="RCC1/BLIP-II"/>
</dbReference>
<dbReference type="Proteomes" id="UP000717585">
    <property type="component" value="Unassembled WGS sequence"/>
</dbReference>
<dbReference type="Gene3D" id="2.130.10.30">
    <property type="entry name" value="Regulator of chromosome condensation 1/beta-lactamase-inhibitor protein II"/>
    <property type="match status" value="1"/>
</dbReference>
<dbReference type="AlphaFoldDB" id="A0A8J6BW89"/>
<evidence type="ECO:0000313" key="1">
    <source>
        <dbReference type="EMBL" id="KAG9392196.1"/>
    </source>
</evidence>
<keyword evidence="2" id="KW-1185">Reference proteome</keyword>
<name>A0A8J6BW89_9EUKA</name>
<reference evidence="1" key="1">
    <citation type="submission" date="2021-05" db="EMBL/GenBank/DDBJ databases">
        <title>A free-living protist that lacks canonical eukaryotic 1 DNA replication and segregation systems.</title>
        <authorList>
            <person name="Salas-Leiva D.E."/>
            <person name="Tromer E.C."/>
            <person name="Curtis B.A."/>
            <person name="Jerlstrom-Hultqvist J."/>
            <person name="Kolisko M."/>
            <person name="Yi Z."/>
            <person name="Salas-Leiva J.S."/>
            <person name="Gallot-Lavallee L."/>
            <person name="Kops G.J.P.L."/>
            <person name="Archibald J.M."/>
            <person name="Simpson A.G.B."/>
            <person name="Roger A.J."/>
        </authorList>
    </citation>
    <scope>NUCLEOTIDE SEQUENCE</scope>
    <source>
        <strain evidence="1">BICM</strain>
    </source>
</reference>
<accession>A0A8J6BW89</accession>
<evidence type="ECO:0000313" key="2">
    <source>
        <dbReference type="Proteomes" id="UP000717585"/>
    </source>
</evidence>
<dbReference type="SUPFAM" id="SSF50985">
    <property type="entry name" value="RCC1/BLIP-II"/>
    <property type="match status" value="1"/>
</dbReference>
<gene>
    <name evidence="1" type="ORF">J8273_5178</name>
</gene>
<sequence length="529" mass="58895">MGEAAPQHDSAALGVEHALISAFRVSTVATAYIPGDIPSLLRHAYSRHFNKVMPVERDAETTSASASSAELESLQTMLSRIPPLKPTAQALLDRARSILADGPPLSMNVELAEGQELPVALHTLLQGTLWAVMIASADPDLEDRVLEEARVKWPDENAIHGKIRNALAPEAKCLWFLCRKFFFTLNVAEKDGESYKWTDYERFYHHRMYMGRLFMLYTRHHTALTRATMPRALEVYSNYITYVARTPKGLWGWGNSFEGQLGFQSEFSDPARLTFPACPKVAELEASLPAWEKHSMVTAVSMKHGQAFILTPAGTIMAGSDAELFVGPVEEENWCRFKPVSVQTGFVPAHIMHDSAVILTMGDRQVISGWNNYGQLGLGHENEMTGFEELSFRRRQLLFAGEVPKPIAQSGLLPGYYGNEECVTATPLRFPGRVKGFYCDRLALIWVTDGHSHLRDDNDSYRVRLESTALGVRSVDDGVAYSFRDNFGQWFRVTGVSSGVAKLVECEAPDDCDIFTILPVDLDPWESGA</sequence>
<dbReference type="EMBL" id="JAHDYR010000038">
    <property type="protein sequence ID" value="KAG9392196.1"/>
    <property type="molecule type" value="Genomic_DNA"/>
</dbReference>
<organism evidence="1 2">
    <name type="scientific">Carpediemonas membranifera</name>
    <dbReference type="NCBI Taxonomy" id="201153"/>
    <lineage>
        <taxon>Eukaryota</taxon>
        <taxon>Metamonada</taxon>
        <taxon>Carpediemonas-like organisms</taxon>
        <taxon>Carpediemonas</taxon>
    </lineage>
</organism>
<comment type="caution">
    <text evidence="1">The sequence shown here is derived from an EMBL/GenBank/DDBJ whole genome shotgun (WGS) entry which is preliminary data.</text>
</comment>
<protein>
    <submittedName>
        <fullName evidence="1">Uncharacterized protein</fullName>
    </submittedName>
</protein>